<dbReference type="AlphaFoldDB" id="A0A6P2G859"/>
<evidence type="ECO:0000256" key="3">
    <source>
        <dbReference type="ARBA" id="ARBA00023125"/>
    </source>
</evidence>
<name>A0A6P2G859_9BURK</name>
<keyword evidence="4" id="KW-0804">Transcription</keyword>
<dbReference type="Proteomes" id="UP000494201">
    <property type="component" value="Unassembled WGS sequence"/>
</dbReference>
<dbReference type="GeneID" id="56500617"/>
<dbReference type="InterPro" id="IPR005119">
    <property type="entry name" value="LysR_subst-bd"/>
</dbReference>
<dbReference type="InterPro" id="IPR036388">
    <property type="entry name" value="WH-like_DNA-bd_sf"/>
</dbReference>
<dbReference type="GO" id="GO:0032993">
    <property type="term" value="C:protein-DNA complex"/>
    <property type="evidence" value="ECO:0007669"/>
    <property type="project" value="TreeGrafter"/>
</dbReference>
<dbReference type="PROSITE" id="PS50931">
    <property type="entry name" value="HTH_LYSR"/>
    <property type="match status" value="1"/>
</dbReference>
<dbReference type="SUPFAM" id="SSF53850">
    <property type="entry name" value="Periplasmic binding protein-like II"/>
    <property type="match status" value="1"/>
</dbReference>
<dbReference type="GO" id="GO:0003677">
    <property type="term" value="F:DNA binding"/>
    <property type="evidence" value="ECO:0007669"/>
    <property type="project" value="UniProtKB-KW"/>
</dbReference>
<keyword evidence="3" id="KW-0238">DNA-binding</keyword>
<dbReference type="PANTHER" id="PTHR30346">
    <property type="entry name" value="TRANSCRIPTIONAL DUAL REGULATOR HCAR-RELATED"/>
    <property type="match status" value="1"/>
</dbReference>
<dbReference type="Gene3D" id="1.10.10.10">
    <property type="entry name" value="Winged helix-like DNA-binding domain superfamily/Winged helix DNA-binding domain"/>
    <property type="match status" value="1"/>
</dbReference>
<keyword evidence="2" id="KW-0805">Transcription regulation</keyword>
<gene>
    <name evidence="6" type="ORF">BAN20980_02575</name>
</gene>
<dbReference type="CDD" id="cd08447">
    <property type="entry name" value="PBP2_LTTR_aromatics_like_1"/>
    <property type="match status" value="1"/>
</dbReference>
<evidence type="ECO:0000256" key="4">
    <source>
        <dbReference type="ARBA" id="ARBA00023163"/>
    </source>
</evidence>
<dbReference type="PRINTS" id="PR00039">
    <property type="entry name" value="HTHLYSR"/>
</dbReference>
<proteinExistence type="inferred from homology"/>
<dbReference type="InterPro" id="IPR000847">
    <property type="entry name" value="LysR_HTH_N"/>
</dbReference>
<evidence type="ECO:0000256" key="1">
    <source>
        <dbReference type="ARBA" id="ARBA00009437"/>
    </source>
</evidence>
<evidence type="ECO:0000256" key="2">
    <source>
        <dbReference type="ARBA" id="ARBA00023015"/>
    </source>
</evidence>
<sequence length="315" mass="34517">MIELNQLRCFVAVAEELHFGRAARRLFMTQPPLSRQIQLLEHALGIALLERSSRQVRLTAAGERFLRDARHILEFSARAEQAAQRVAHGGAGRITLGFTAVSAYRMIPVLLAHAAHALPDVDVELREMVSTVQIDALASRMLDAGFVRQRAARHPLEYRLVQREPMLVAVAQGAPLAAYERIGPDELDRQPFIAYSPNEGKYFHDMISGMFAGAGRLPNYLHYVGQTHTILGLVRAGLGAALVPASARELHVDGVVFRPLAGVDVAAELYLAWRADNDNPALPVFNAMVEQFLTAEPCNARVSTESQLSDDIGGA</sequence>
<dbReference type="Pfam" id="PF00126">
    <property type="entry name" value="HTH_1"/>
    <property type="match status" value="1"/>
</dbReference>
<dbReference type="SUPFAM" id="SSF46785">
    <property type="entry name" value="Winged helix' DNA-binding domain"/>
    <property type="match status" value="1"/>
</dbReference>
<feature type="domain" description="HTH lysR-type" evidence="5">
    <location>
        <begin position="2"/>
        <end position="59"/>
    </location>
</feature>
<dbReference type="RefSeq" id="WP_239008112.1">
    <property type="nucleotide sequence ID" value="NZ_CABVLY010000008.1"/>
</dbReference>
<organism evidence="6 7">
    <name type="scientific">Burkholderia anthina</name>
    <dbReference type="NCBI Taxonomy" id="179879"/>
    <lineage>
        <taxon>Bacteria</taxon>
        <taxon>Pseudomonadati</taxon>
        <taxon>Pseudomonadota</taxon>
        <taxon>Betaproteobacteria</taxon>
        <taxon>Burkholderiales</taxon>
        <taxon>Burkholderiaceae</taxon>
        <taxon>Burkholderia</taxon>
        <taxon>Burkholderia cepacia complex</taxon>
    </lineage>
</organism>
<dbReference type="GO" id="GO:0003700">
    <property type="term" value="F:DNA-binding transcription factor activity"/>
    <property type="evidence" value="ECO:0007669"/>
    <property type="project" value="InterPro"/>
</dbReference>
<evidence type="ECO:0000313" key="6">
    <source>
        <dbReference type="EMBL" id="VVU49868.1"/>
    </source>
</evidence>
<accession>A0A6P2G859</accession>
<dbReference type="Gene3D" id="3.40.190.10">
    <property type="entry name" value="Periplasmic binding protein-like II"/>
    <property type="match status" value="2"/>
</dbReference>
<dbReference type="PANTHER" id="PTHR30346:SF0">
    <property type="entry name" value="HCA OPERON TRANSCRIPTIONAL ACTIVATOR HCAR"/>
    <property type="match status" value="1"/>
</dbReference>
<dbReference type="InterPro" id="IPR036390">
    <property type="entry name" value="WH_DNA-bd_sf"/>
</dbReference>
<reference evidence="6 7" key="1">
    <citation type="submission" date="2019-09" db="EMBL/GenBank/DDBJ databases">
        <authorList>
            <person name="Depoorter E."/>
        </authorList>
    </citation>
    <scope>NUCLEOTIDE SEQUENCE [LARGE SCALE GENOMIC DNA]</scope>
    <source>
        <strain evidence="6">LMG 20980</strain>
    </source>
</reference>
<protein>
    <submittedName>
        <fullName evidence="6">LysR family transcriptional regulator</fullName>
    </submittedName>
</protein>
<dbReference type="EMBL" id="CABVLY010000008">
    <property type="protein sequence ID" value="VVU49868.1"/>
    <property type="molecule type" value="Genomic_DNA"/>
</dbReference>
<dbReference type="FunFam" id="1.10.10.10:FF:000001">
    <property type="entry name" value="LysR family transcriptional regulator"/>
    <property type="match status" value="1"/>
</dbReference>
<evidence type="ECO:0000259" key="5">
    <source>
        <dbReference type="PROSITE" id="PS50931"/>
    </source>
</evidence>
<evidence type="ECO:0000313" key="7">
    <source>
        <dbReference type="Proteomes" id="UP000494201"/>
    </source>
</evidence>
<comment type="similarity">
    <text evidence="1">Belongs to the LysR transcriptional regulatory family.</text>
</comment>
<dbReference type="Pfam" id="PF03466">
    <property type="entry name" value="LysR_substrate"/>
    <property type="match status" value="1"/>
</dbReference>